<evidence type="ECO:0000256" key="2">
    <source>
        <dbReference type="ARBA" id="ARBA00023067"/>
    </source>
</evidence>
<dbReference type="GO" id="GO:0005829">
    <property type="term" value="C:cytosol"/>
    <property type="evidence" value="ECO:0007669"/>
    <property type="project" value="TreeGrafter"/>
</dbReference>
<dbReference type="SMART" id="SM00411">
    <property type="entry name" value="BHL"/>
    <property type="match status" value="1"/>
</dbReference>
<dbReference type="PANTHER" id="PTHR33175">
    <property type="entry name" value="DNA-BINDING PROTEIN HU"/>
    <property type="match status" value="1"/>
</dbReference>
<evidence type="ECO:0000313" key="6">
    <source>
        <dbReference type="Proteomes" id="UP000575469"/>
    </source>
</evidence>
<comment type="caution">
    <text evidence="5">The sequence shown here is derived from an EMBL/GenBank/DDBJ whole genome shotgun (WGS) entry which is preliminary data.</text>
</comment>
<gene>
    <name evidence="5" type="ORF">HGR00_24830</name>
</gene>
<organism evidence="5 6">
    <name type="scientific">Ralstonia insidiosa</name>
    <dbReference type="NCBI Taxonomy" id="190721"/>
    <lineage>
        <taxon>Bacteria</taxon>
        <taxon>Pseudomonadati</taxon>
        <taxon>Pseudomonadota</taxon>
        <taxon>Betaproteobacteria</taxon>
        <taxon>Burkholderiales</taxon>
        <taxon>Burkholderiaceae</taxon>
        <taxon>Ralstonia</taxon>
    </lineage>
</organism>
<dbReference type="SUPFAM" id="SSF47729">
    <property type="entry name" value="IHF-like DNA-binding proteins"/>
    <property type="match status" value="1"/>
</dbReference>
<protein>
    <submittedName>
        <fullName evidence="5">HU family DNA-binding protein</fullName>
    </submittedName>
</protein>
<reference evidence="5 6" key="1">
    <citation type="submission" date="2020-04" db="EMBL/GenBank/DDBJ databases">
        <title>Ralstonia insidiosa genome sequencing and assembly.</title>
        <authorList>
            <person name="Martins R.C.R."/>
            <person name="Perdigao-Neto L.V."/>
            <person name="Levin A.S.S."/>
            <person name="Costa S.F."/>
        </authorList>
    </citation>
    <scope>NUCLEOTIDE SEQUENCE [LARGE SCALE GENOMIC DNA]</scope>
    <source>
        <strain evidence="5 6">5047</strain>
    </source>
</reference>
<dbReference type="Pfam" id="PF00216">
    <property type="entry name" value="Bac_DNA_binding"/>
    <property type="match status" value="1"/>
</dbReference>
<dbReference type="CDD" id="cd13831">
    <property type="entry name" value="HU"/>
    <property type="match status" value="1"/>
</dbReference>
<keyword evidence="2" id="KW-0226">DNA condensation</keyword>
<dbReference type="EMBL" id="JABBZM010000029">
    <property type="protein sequence ID" value="NMV41145.1"/>
    <property type="molecule type" value="Genomic_DNA"/>
</dbReference>
<dbReference type="PRINTS" id="PR01727">
    <property type="entry name" value="DNABINDINGHU"/>
</dbReference>
<dbReference type="Proteomes" id="UP000575469">
    <property type="component" value="Unassembled WGS sequence"/>
</dbReference>
<dbReference type="RefSeq" id="WP_169341494.1">
    <property type="nucleotide sequence ID" value="NZ_JABBZM010000029.1"/>
</dbReference>
<evidence type="ECO:0000256" key="1">
    <source>
        <dbReference type="ARBA" id="ARBA00010529"/>
    </source>
</evidence>
<keyword evidence="3 5" id="KW-0238">DNA-binding</keyword>
<comment type="similarity">
    <text evidence="1 4">Belongs to the bacterial histone-like protein family.</text>
</comment>
<dbReference type="GO" id="GO:0030261">
    <property type="term" value="P:chromosome condensation"/>
    <property type="evidence" value="ECO:0007669"/>
    <property type="project" value="UniProtKB-KW"/>
</dbReference>
<evidence type="ECO:0000256" key="4">
    <source>
        <dbReference type="RuleBase" id="RU003939"/>
    </source>
</evidence>
<dbReference type="GO" id="GO:0030527">
    <property type="term" value="F:structural constituent of chromatin"/>
    <property type="evidence" value="ECO:0007669"/>
    <property type="project" value="InterPro"/>
</dbReference>
<name>A0A848P728_9RALS</name>
<dbReference type="Gene3D" id="4.10.520.10">
    <property type="entry name" value="IHF-like DNA-binding proteins"/>
    <property type="match status" value="1"/>
</dbReference>
<accession>A0A848P728</accession>
<proteinExistence type="inferred from homology"/>
<dbReference type="InterPro" id="IPR010992">
    <property type="entry name" value="IHF-like_DNA-bd_dom_sf"/>
</dbReference>
<dbReference type="AlphaFoldDB" id="A0A848P728"/>
<evidence type="ECO:0000256" key="3">
    <source>
        <dbReference type="ARBA" id="ARBA00023125"/>
    </source>
</evidence>
<dbReference type="GO" id="GO:0003677">
    <property type="term" value="F:DNA binding"/>
    <property type="evidence" value="ECO:0007669"/>
    <property type="project" value="UniProtKB-KW"/>
</dbReference>
<dbReference type="PANTHER" id="PTHR33175:SF3">
    <property type="entry name" value="DNA-BINDING PROTEIN HU-BETA"/>
    <property type="match status" value="1"/>
</dbReference>
<sequence length="91" mass="9671">MNKQELIDAIAADTDATKTAVGRFLDSFIEHVQGTFAKGDQVTLTGFGSFKRAEVAARTGRNPTTGQSMSLPATVKPRFVPGAIFKAKVKG</sequence>
<evidence type="ECO:0000313" key="5">
    <source>
        <dbReference type="EMBL" id="NMV41145.1"/>
    </source>
</evidence>
<dbReference type="InterPro" id="IPR000119">
    <property type="entry name" value="Hist_DNA-bd"/>
</dbReference>